<organism evidence="1 2">
    <name type="scientific">Parasutterella excrementihominis</name>
    <dbReference type="NCBI Taxonomy" id="487175"/>
    <lineage>
        <taxon>Bacteria</taxon>
        <taxon>Pseudomonadati</taxon>
        <taxon>Pseudomonadota</taxon>
        <taxon>Betaproteobacteria</taxon>
        <taxon>Burkholderiales</taxon>
        <taxon>Sutterellaceae</taxon>
        <taxon>Parasutterella</taxon>
    </lineage>
</organism>
<dbReference type="PANTHER" id="PTHR37952:SF2">
    <property type="entry name" value="PROTEIN CREA"/>
    <property type="match status" value="1"/>
</dbReference>
<dbReference type="RefSeq" id="WP_008811331.1">
    <property type="nucleotide sequence ID" value="NZ_CAJUON010000001.1"/>
</dbReference>
<evidence type="ECO:0000313" key="1">
    <source>
        <dbReference type="EMBL" id="MTU44032.1"/>
    </source>
</evidence>
<dbReference type="GeneID" id="43348048"/>
<dbReference type="Pfam" id="PF05981">
    <property type="entry name" value="CreA"/>
    <property type="match status" value="1"/>
</dbReference>
<dbReference type="PIRSF" id="PIRSF003174">
    <property type="entry name" value="CreA"/>
    <property type="match status" value="1"/>
</dbReference>
<dbReference type="EMBL" id="WNCL01000042">
    <property type="protein sequence ID" value="MTU44032.1"/>
    <property type="molecule type" value="Genomic_DNA"/>
</dbReference>
<accession>A0A6I3S3W7</accession>
<dbReference type="Proteomes" id="UP000462362">
    <property type="component" value="Unassembled WGS sequence"/>
</dbReference>
<dbReference type="GO" id="GO:0005829">
    <property type="term" value="C:cytosol"/>
    <property type="evidence" value="ECO:0007669"/>
    <property type="project" value="TreeGrafter"/>
</dbReference>
<dbReference type="AlphaFoldDB" id="A0A6I3S3W7"/>
<comment type="caution">
    <text evidence="1">The sequence shown here is derived from an EMBL/GenBank/DDBJ whole genome shotgun (WGS) entry which is preliminary data.</text>
</comment>
<sequence length="159" mass="17245">MKKLLIVAASLSALLLAGCSDKEVASVSLGVFTFKDIKLDAFTDPQVPGVTCHVAYINSPLQLSDPSNSSVSCVKTGEITQAMIDGIDKSADGEVVFKKSQSVFFKTLRIRRIFDAKNQTLVYLSYSTKIANGSFKHSISSVPLWGSQAYKPEGYLTKK</sequence>
<dbReference type="PANTHER" id="PTHR37952">
    <property type="match status" value="1"/>
</dbReference>
<proteinExistence type="predicted"/>
<dbReference type="InterPro" id="IPR010292">
    <property type="entry name" value="Uncharacterised_CreA"/>
</dbReference>
<reference evidence="1 2" key="1">
    <citation type="journal article" date="2019" name="Nat. Med.">
        <title>A library of human gut bacterial isolates paired with longitudinal multiomics data enables mechanistic microbiome research.</title>
        <authorList>
            <person name="Poyet M."/>
            <person name="Groussin M."/>
            <person name="Gibbons S.M."/>
            <person name="Avila-Pacheco J."/>
            <person name="Jiang X."/>
            <person name="Kearney S.M."/>
            <person name="Perrotta A.R."/>
            <person name="Berdy B."/>
            <person name="Zhao S."/>
            <person name="Lieberman T.D."/>
            <person name="Swanson P.K."/>
            <person name="Smith M."/>
            <person name="Roesemann S."/>
            <person name="Alexander J.E."/>
            <person name="Rich S.A."/>
            <person name="Livny J."/>
            <person name="Vlamakis H."/>
            <person name="Clish C."/>
            <person name="Bullock K."/>
            <person name="Deik A."/>
            <person name="Scott J."/>
            <person name="Pierce K.A."/>
            <person name="Xavier R.J."/>
            <person name="Alm E.J."/>
        </authorList>
    </citation>
    <scope>NUCLEOTIDE SEQUENCE [LARGE SCALE GENOMIC DNA]</scope>
    <source>
        <strain evidence="1 2">BIOML-A2</strain>
    </source>
</reference>
<dbReference type="PROSITE" id="PS51257">
    <property type="entry name" value="PROKAR_LIPOPROTEIN"/>
    <property type="match status" value="1"/>
</dbReference>
<name>A0A6I3S3W7_9BURK</name>
<gene>
    <name evidence="1" type="ORF">GMD42_10560</name>
</gene>
<evidence type="ECO:0000313" key="2">
    <source>
        <dbReference type="Proteomes" id="UP000462362"/>
    </source>
</evidence>
<protein>
    <submittedName>
        <fullName evidence="1">Catabolite regulation protein CreA</fullName>
    </submittedName>
</protein>